<comment type="subcellular location">
    <subcellularLocation>
        <location evidence="1">Membrane</location>
        <topology evidence="1">Multi-pass membrane protein</topology>
    </subcellularLocation>
</comment>
<dbReference type="Proteomes" id="UP000291189">
    <property type="component" value="Unassembled WGS sequence"/>
</dbReference>
<evidence type="ECO:0000256" key="4">
    <source>
        <dbReference type="ARBA" id="ARBA00023136"/>
    </source>
</evidence>
<feature type="transmembrane region" description="Helical" evidence="6">
    <location>
        <begin position="178"/>
        <end position="201"/>
    </location>
</feature>
<feature type="transmembrane region" description="Helical" evidence="6">
    <location>
        <begin position="269"/>
        <end position="287"/>
    </location>
</feature>
<dbReference type="AlphaFoldDB" id="A0A4Q5IYT6"/>
<evidence type="ECO:0000256" key="3">
    <source>
        <dbReference type="ARBA" id="ARBA00022989"/>
    </source>
</evidence>
<sequence length="288" mass="28759">MATVGPTNEGRDRDVAAAGTRAPSPRGPLALLAATHPGPALAVTAVAGLLAAAEQAPPDRVALVAAAVLAGQLSIGWSNDLLDLARDRQVGRLDKPLATGAVDARSVRVACAVAVLLVVPLSLACGVAAGLVHLGCVACGWAYNLGLKATAWSWLPYALAFGGLPVFVSLAAGVQPAWWAAAAGALLGVGAHLVNTLPDLADDRATGVLGLPHRIGAGPTRVLAVAVLLAASVLLATAAPDLRTAGRVVVLAAAALLSLVALRSQGRRPFQAVVLLAVVDVVALVVGR</sequence>
<reference evidence="7 8" key="1">
    <citation type="submission" date="2019-01" db="EMBL/GenBank/DDBJ databases">
        <title>Nocardioides guangzhouensis sp. nov., an actinobacterium isolated from soil.</title>
        <authorList>
            <person name="Fu Y."/>
            <person name="Cai Y."/>
            <person name="Lin Z."/>
            <person name="Chen P."/>
        </authorList>
    </citation>
    <scope>NUCLEOTIDE SEQUENCE [LARGE SCALE GENOMIC DNA]</scope>
    <source>
        <strain evidence="7 8">NBRC 105384</strain>
    </source>
</reference>
<keyword evidence="3 6" id="KW-1133">Transmembrane helix</keyword>
<dbReference type="InterPro" id="IPR000537">
    <property type="entry name" value="UbiA_prenyltransferase"/>
</dbReference>
<evidence type="ECO:0000256" key="1">
    <source>
        <dbReference type="ARBA" id="ARBA00004141"/>
    </source>
</evidence>
<feature type="transmembrane region" description="Helical" evidence="6">
    <location>
        <begin position="245"/>
        <end position="262"/>
    </location>
</feature>
<keyword evidence="4 6" id="KW-0472">Membrane</keyword>
<feature type="transmembrane region" description="Helical" evidence="6">
    <location>
        <begin position="222"/>
        <end position="239"/>
    </location>
</feature>
<gene>
    <name evidence="7" type="ORF">ETU37_17110</name>
</gene>
<evidence type="ECO:0000256" key="2">
    <source>
        <dbReference type="ARBA" id="ARBA00022692"/>
    </source>
</evidence>
<accession>A0A4Q5IYT6</accession>
<keyword evidence="2 6" id="KW-0812">Transmembrane</keyword>
<dbReference type="InterPro" id="IPR044878">
    <property type="entry name" value="UbiA_sf"/>
</dbReference>
<feature type="transmembrane region" description="Helical" evidence="6">
    <location>
        <begin position="112"/>
        <end position="142"/>
    </location>
</feature>
<dbReference type="EMBL" id="SDPU01000032">
    <property type="protein sequence ID" value="RYU10135.1"/>
    <property type="molecule type" value="Genomic_DNA"/>
</dbReference>
<comment type="caution">
    <text evidence="7">The sequence shown here is derived from an EMBL/GenBank/DDBJ whole genome shotgun (WGS) entry which is preliminary data.</text>
</comment>
<evidence type="ECO:0000256" key="5">
    <source>
        <dbReference type="SAM" id="MobiDB-lite"/>
    </source>
</evidence>
<organism evidence="7 8">
    <name type="scientific">Nocardioides iriomotensis</name>
    <dbReference type="NCBI Taxonomy" id="715784"/>
    <lineage>
        <taxon>Bacteria</taxon>
        <taxon>Bacillati</taxon>
        <taxon>Actinomycetota</taxon>
        <taxon>Actinomycetes</taxon>
        <taxon>Propionibacteriales</taxon>
        <taxon>Nocardioidaceae</taxon>
        <taxon>Nocardioides</taxon>
    </lineage>
</organism>
<evidence type="ECO:0000313" key="8">
    <source>
        <dbReference type="Proteomes" id="UP000291189"/>
    </source>
</evidence>
<feature type="transmembrane region" description="Helical" evidence="6">
    <location>
        <begin position="154"/>
        <end position="172"/>
    </location>
</feature>
<proteinExistence type="predicted"/>
<evidence type="ECO:0000313" key="7">
    <source>
        <dbReference type="EMBL" id="RYU10135.1"/>
    </source>
</evidence>
<feature type="region of interest" description="Disordered" evidence="5">
    <location>
        <begin position="1"/>
        <end position="23"/>
    </location>
</feature>
<evidence type="ECO:0000256" key="6">
    <source>
        <dbReference type="SAM" id="Phobius"/>
    </source>
</evidence>
<dbReference type="Pfam" id="PF01040">
    <property type="entry name" value="UbiA"/>
    <property type="match status" value="1"/>
</dbReference>
<protein>
    <recommendedName>
        <fullName evidence="9">Ubiquinone biosynthesis protein UbiA</fullName>
    </recommendedName>
</protein>
<name>A0A4Q5IYT6_9ACTN</name>
<evidence type="ECO:0008006" key="9">
    <source>
        <dbReference type="Google" id="ProtNLM"/>
    </source>
</evidence>
<dbReference type="Gene3D" id="1.10.357.140">
    <property type="entry name" value="UbiA prenyltransferase"/>
    <property type="match status" value="1"/>
</dbReference>
<keyword evidence="8" id="KW-1185">Reference proteome</keyword>
<dbReference type="GO" id="GO:0016020">
    <property type="term" value="C:membrane"/>
    <property type="evidence" value="ECO:0007669"/>
    <property type="project" value="UniProtKB-SubCell"/>
</dbReference>
<dbReference type="OrthoDB" id="3212588at2"/>
<dbReference type="GO" id="GO:0016765">
    <property type="term" value="F:transferase activity, transferring alkyl or aryl (other than methyl) groups"/>
    <property type="evidence" value="ECO:0007669"/>
    <property type="project" value="InterPro"/>
</dbReference>